<name>A0A636G9N2_SALET</name>
<sequence>MSERITFNATNSETLRVVDEYSKTQKISRSQVISTLLDATVPVLKDINRYYQLADELKC</sequence>
<reference evidence="1" key="1">
    <citation type="submission" date="2018-07" db="EMBL/GenBank/DDBJ databases">
        <authorList>
            <person name="Ashton P.M."/>
            <person name="Dallman T."/>
            <person name="Nair S."/>
            <person name="De Pinna E."/>
            <person name="Peters T."/>
            <person name="Grant K."/>
        </authorList>
    </citation>
    <scope>NUCLEOTIDE SEQUENCE</scope>
    <source>
        <strain evidence="1">333397</strain>
    </source>
</reference>
<evidence type="ECO:0000313" key="1">
    <source>
        <dbReference type="EMBL" id="EDI0272088.1"/>
    </source>
</evidence>
<accession>A0A636G9N2</accession>
<protein>
    <recommendedName>
        <fullName evidence="2">CopG family transcriptional regulator</fullName>
    </recommendedName>
</protein>
<dbReference type="EMBL" id="AAMJPF010000016">
    <property type="protein sequence ID" value="EDI0272088.1"/>
    <property type="molecule type" value="Genomic_DNA"/>
</dbReference>
<gene>
    <name evidence="1" type="ORF">CC707_13285</name>
</gene>
<proteinExistence type="predicted"/>
<comment type="caution">
    <text evidence="1">The sequence shown here is derived from an EMBL/GenBank/DDBJ whole genome shotgun (WGS) entry which is preliminary data.</text>
</comment>
<evidence type="ECO:0008006" key="2">
    <source>
        <dbReference type="Google" id="ProtNLM"/>
    </source>
</evidence>
<organism evidence="1">
    <name type="scientific">Salmonella enterica subsp. enterica serovar Panama</name>
    <dbReference type="NCBI Taxonomy" id="29472"/>
    <lineage>
        <taxon>Bacteria</taxon>
        <taxon>Pseudomonadati</taxon>
        <taxon>Pseudomonadota</taxon>
        <taxon>Gammaproteobacteria</taxon>
        <taxon>Enterobacterales</taxon>
        <taxon>Enterobacteriaceae</taxon>
        <taxon>Salmonella</taxon>
    </lineage>
</organism>
<dbReference type="AlphaFoldDB" id="A0A636G9N2"/>